<evidence type="ECO:0000259" key="1">
    <source>
        <dbReference type="SMART" id="SM00894"/>
    </source>
</evidence>
<dbReference type="Pfam" id="PF05901">
    <property type="entry name" value="Excalibur"/>
    <property type="match status" value="1"/>
</dbReference>
<keyword evidence="3" id="KW-1185">Reference proteome</keyword>
<protein>
    <recommendedName>
        <fullName evidence="1">Excalibur calcium-binding domain-containing protein</fullName>
    </recommendedName>
</protein>
<feature type="domain" description="Excalibur calcium-binding" evidence="1">
    <location>
        <begin position="60"/>
        <end position="96"/>
    </location>
</feature>
<sequence>MKRALEAVGTVGLIGVVAVANFGLPDFSGASEQDALAARQASFEQRWGDPADRIDYSAASYPNCDAARAAGVAPLYAGEPGYGPHLDRDNDGVACEPYRGR</sequence>
<gene>
    <name evidence="2" type="ORF">DL238_04675</name>
</gene>
<organism evidence="2 3">
    <name type="scientific">Alteriqipengyuania lutimaris</name>
    <dbReference type="NCBI Taxonomy" id="1538146"/>
    <lineage>
        <taxon>Bacteria</taxon>
        <taxon>Pseudomonadati</taxon>
        <taxon>Pseudomonadota</taxon>
        <taxon>Alphaproteobacteria</taxon>
        <taxon>Sphingomonadales</taxon>
        <taxon>Erythrobacteraceae</taxon>
        <taxon>Alteriqipengyuania</taxon>
    </lineage>
</organism>
<dbReference type="Proteomes" id="UP000254101">
    <property type="component" value="Unassembled WGS sequence"/>
</dbReference>
<dbReference type="AlphaFoldDB" id="A0A395LSY8"/>
<evidence type="ECO:0000313" key="3">
    <source>
        <dbReference type="Proteomes" id="UP000254101"/>
    </source>
</evidence>
<evidence type="ECO:0000313" key="2">
    <source>
        <dbReference type="EMBL" id="RDS78544.1"/>
    </source>
</evidence>
<dbReference type="EMBL" id="QRBB01000001">
    <property type="protein sequence ID" value="RDS78544.1"/>
    <property type="molecule type" value="Genomic_DNA"/>
</dbReference>
<dbReference type="InterPro" id="IPR008613">
    <property type="entry name" value="Excalibur_Ca-bd_domain"/>
</dbReference>
<name>A0A395LSY8_9SPHN</name>
<reference evidence="2 3" key="1">
    <citation type="submission" date="2018-07" db="EMBL/GenBank/DDBJ databases">
        <title>Erythrobacter nanhaiensis sp. nov., a novel member of the genus Erythrobacter isolated from the South China Sea.</title>
        <authorList>
            <person name="Chen X."/>
            <person name="Liu J."/>
        </authorList>
    </citation>
    <scope>NUCLEOTIDE SEQUENCE [LARGE SCALE GENOMIC DNA]</scope>
    <source>
        <strain evidence="2 3">S-5</strain>
    </source>
</reference>
<accession>A0A395LSY8</accession>
<dbReference type="SMART" id="SM00894">
    <property type="entry name" value="Excalibur"/>
    <property type="match status" value="1"/>
</dbReference>
<comment type="caution">
    <text evidence="2">The sequence shown here is derived from an EMBL/GenBank/DDBJ whole genome shotgun (WGS) entry which is preliminary data.</text>
</comment>
<proteinExistence type="predicted"/>
<dbReference type="OrthoDB" id="9805504at2"/>